<protein>
    <submittedName>
        <fullName evidence="1">Uncharacterized protein</fullName>
    </submittedName>
</protein>
<dbReference type="AlphaFoldDB" id="A0A2P2IYM6"/>
<proteinExistence type="predicted"/>
<sequence>MGILQLHKVRQSSSCTAPC</sequence>
<accession>A0A2P2IYM6</accession>
<organism evidence="1">
    <name type="scientific">Rhizophora mucronata</name>
    <name type="common">Asiatic mangrove</name>
    <dbReference type="NCBI Taxonomy" id="61149"/>
    <lineage>
        <taxon>Eukaryota</taxon>
        <taxon>Viridiplantae</taxon>
        <taxon>Streptophyta</taxon>
        <taxon>Embryophyta</taxon>
        <taxon>Tracheophyta</taxon>
        <taxon>Spermatophyta</taxon>
        <taxon>Magnoliopsida</taxon>
        <taxon>eudicotyledons</taxon>
        <taxon>Gunneridae</taxon>
        <taxon>Pentapetalae</taxon>
        <taxon>rosids</taxon>
        <taxon>fabids</taxon>
        <taxon>Malpighiales</taxon>
        <taxon>Rhizophoraceae</taxon>
        <taxon>Rhizophora</taxon>
    </lineage>
</organism>
<reference evidence="1" key="1">
    <citation type="submission" date="2018-02" db="EMBL/GenBank/DDBJ databases">
        <title>Rhizophora mucronata_Transcriptome.</title>
        <authorList>
            <person name="Meera S.P."/>
            <person name="Sreeshan A."/>
            <person name="Augustine A."/>
        </authorList>
    </citation>
    <scope>NUCLEOTIDE SEQUENCE</scope>
    <source>
        <tissue evidence="1">Leaf</tissue>
    </source>
</reference>
<evidence type="ECO:0000313" key="1">
    <source>
        <dbReference type="EMBL" id="MBW86309.1"/>
    </source>
</evidence>
<name>A0A2P2IYM6_RHIMU</name>
<dbReference type="EMBL" id="GGEC01005826">
    <property type="protein sequence ID" value="MBW86309.1"/>
    <property type="molecule type" value="Transcribed_RNA"/>
</dbReference>